<dbReference type="Pfam" id="PF21048">
    <property type="entry name" value="Rad26-like_N"/>
    <property type="match status" value="1"/>
</dbReference>
<feature type="domain" description="Rad26-like N-terminal" evidence="4">
    <location>
        <begin position="374"/>
        <end position="422"/>
    </location>
</feature>
<evidence type="ECO:0000313" key="5">
    <source>
        <dbReference type="EMBL" id="KAF7544865.1"/>
    </source>
</evidence>
<evidence type="ECO:0000259" key="2">
    <source>
        <dbReference type="Pfam" id="PF12331"/>
    </source>
</evidence>
<dbReference type="Pfam" id="PF21046">
    <property type="entry name" value="Rad26-like_C"/>
    <property type="match status" value="1"/>
</dbReference>
<feature type="compositionally biased region" description="Polar residues" evidence="1">
    <location>
        <begin position="301"/>
        <end position="310"/>
    </location>
</feature>
<dbReference type="Proteomes" id="UP000722485">
    <property type="component" value="Unassembled WGS sequence"/>
</dbReference>
<dbReference type="OrthoDB" id="5245063at2759"/>
<proteinExistence type="predicted"/>
<dbReference type="Pfam" id="PF12331">
    <property type="entry name" value="Rad26-like_helical_rpts"/>
    <property type="match status" value="1"/>
</dbReference>
<dbReference type="EMBL" id="JAANBB010000281">
    <property type="protein sequence ID" value="KAF7544865.1"/>
    <property type="molecule type" value="Genomic_DNA"/>
</dbReference>
<feature type="compositionally biased region" description="Basic and acidic residues" evidence="1">
    <location>
        <begin position="255"/>
        <end position="265"/>
    </location>
</feature>
<dbReference type="AlphaFoldDB" id="A0A9P5LD60"/>
<feature type="region of interest" description="Disordered" evidence="1">
    <location>
        <begin position="299"/>
        <end position="332"/>
    </location>
</feature>
<evidence type="ECO:0000259" key="4">
    <source>
        <dbReference type="Pfam" id="PF21048"/>
    </source>
</evidence>
<dbReference type="InterPro" id="IPR022093">
    <property type="entry name" value="Rad26-like_helical"/>
</dbReference>
<gene>
    <name evidence="5" type="ORF">G7Z17_g9612</name>
</gene>
<evidence type="ECO:0000256" key="1">
    <source>
        <dbReference type="SAM" id="MobiDB-lite"/>
    </source>
</evidence>
<organism evidence="5 6">
    <name type="scientific">Cylindrodendrum hubeiense</name>
    <dbReference type="NCBI Taxonomy" id="595255"/>
    <lineage>
        <taxon>Eukaryota</taxon>
        <taxon>Fungi</taxon>
        <taxon>Dikarya</taxon>
        <taxon>Ascomycota</taxon>
        <taxon>Pezizomycotina</taxon>
        <taxon>Sordariomycetes</taxon>
        <taxon>Hypocreomycetidae</taxon>
        <taxon>Hypocreales</taxon>
        <taxon>Nectriaceae</taxon>
        <taxon>Cylindrodendrum</taxon>
    </lineage>
</organism>
<name>A0A9P5LD60_9HYPO</name>
<evidence type="ECO:0000313" key="6">
    <source>
        <dbReference type="Proteomes" id="UP000722485"/>
    </source>
</evidence>
<evidence type="ECO:0000259" key="3">
    <source>
        <dbReference type="Pfam" id="PF21046"/>
    </source>
</evidence>
<feature type="region of interest" description="Disordered" evidence="1">
    <location>
        <begin position="255"/>
        <end position="281"/>
    </location>
</feature>
<evidence type="ECO:0008006" key="7">
    <source>
        <dbReference type="Google" id="ProtNLM"/>
    </source>
</evidence>
<feature type="region of interest" description="Disordered" evidence="1">
    <location>
        <begin position="79"/>
        <end position="128"/>
    </location>
</feature>
<feature type="domain" description="Rad26-like helical repeats" evidence="2">
    <location>
        <begin position="480"/>
        <end position="713"/>
    </location>
</feature>
<dbReference type="InterPro" id="IPR048379">
    <property type="entry name" value="Rad26-like_C"/>
</dbReference>
<dbReference type="InterPro" id="IPR048380">
    <property type="entry name" value="Rad26-like_N"/>
</dbReference>
<feature type="compositionally biased region" description="Low complexity" evidence="1">
    <location>
        <begin position="266"/>
        <end position="279"/>
    </location>
</feature>
<accession>A0A9P5LD60</accession>
<comment type="caution">
    <text evidence="5">The sequence shown here is derived from an EMBL/GenBank/DDBJ whole genome shotgun (WGS) entry which is preliminary data.</text>
</comment>
<feature type="domain" description="Rad26-like C-terminal" evidence="3">
    <location>
        <begin position="722"/>
        <end position="786"/>
    </location>
</feature>
<protein>
    <recommendedName>
        <fullName evidence="7">DNA repair protein Rad26</fullName>
    </recommendedName>
</protein>
<keyword evidence="6" id="KW-1185">Reference proteome</keyword>
<sequence>MDLDEFSDDGLDDLPDNALQELENNAIQLTQAHRTAPSQQPDSYPDAIWVEDDDLDTTEVTNDVGEPVGRPVVDNTLQQYSQQQEHQHQESRRSVPPVPNPRWDPNIYPSSKRHPTGQPPPRLPNAAATNQPVYTSQQFQSQTSNLHRPQTSQFTRPGVAPNHYIPSQSQPGDVVSALQQRLRALEAELFAARGEVSIIRTNSSKAQQQHDAEVSRLKKVNAEQLSRQERIAEAAVVAEKNANTELQFLQRDMKEVNDRTRRKDTLATTGTGSGLTTPKKTAKTWRVADGFDEMDIVLSPSKGQGRNKNAGSVAANVGERTPSKGKRKRPAVDSPVMALEIHMGDVDIGDKKPEPSTAQPPIVITAPPGLPFEFLQLVLDHGSFLDQPPTFEVLSRFSFSSEPNTSFAAYIFKKVPVMGNPHRPIQLLVDFAHLVVQIWTRCADEQYWEPIKYLVALVAFTFQLQATEVAPWILTDLAPVAQATICTLAEWRHRFPDEERVKDERFSLLEEHINITDILSLLYTTSLTCATAILETEAGFESKAAHFWRHISLDAPLMLLTPKQELADILGMLDLLATSSLPGSIGPITDEKDPPFVARMIIDKVAAKLTEYPRSAKTPAEKRSVRLAALRTLIAFARYPFGAVQLATHNTALPRLVVCLSSSIDELYDQPVPSSILAHLPGMGESPKHPVSDSSSELYRIICQCVHLIHVLVTGPNTANLADISQKLTSALGGNQRYMLALGRLAFVEEDLVMESGIDEDTIEAAAELLEMAVTPDEGEVVSEAFVM</sequence>
<reference evidence="5" key="1">
    <citation type="submission" date="2020-03" db="EMBL/GenBank/DDBJ databases">
        <title>Draft Genome Sequence of Cylindrodendrum hubeiense.</title>
        <authorList>
            <person name="Buettner E."/>
            <person name="Kellner H."/>
        </authorList>
    </citation>
    <scope>NUCLEOTIDE SEQUENCE</scope>
    <source>
        <strain evidence="5">IHI 201604</strain>
    </source>
</reference>